<accession>A0A7C4U3Z4</accession>
<organism evidence="1">
    <name type="scientific">Caldisericum exile</name>
    <dbReference type="NCBI Taxonomy" id="693075"/>
    <lineage>
        <taxon>Bacteria</taxon>
        <taxon>Pseudomonadati</taxon>
        <taxon>Caldisericota/Cryosericota group</taxon>
        <taxon>Caldisericota</taxon>
        <taxon>Caldisericia</taxon>
        <taxon>Caldisericales</taxon>
        <taxon>Caldisericaceae</taxon>
        <taxon>Caldisericum</taxon>
    </lineage>
</organism>
<proteinExistence type="predicted"/>
<dbReference type="AlphaFoldDB" id="A0A7C4U3Z4"/>
<protein>
    <submittedName>
        <fullName evidence="1">Uncharacterized protein</fullName>
    </submittedName>
</protein>
<name>A0A7C4U3Z4_9BACT</name>
<dbReference type="EMBL" id="DTHV01000106">
    <property type="protein sequence ID" value="HGW60453.1"/>
    <property type="molecule type" value="Genomic_DNA"/>
</dbReference>
<gene>
    <name evidence="1" type="ORF">ENV82_03375</name>
</gene>
<comment type="caution">
    <text evidence="1">The sequence shown here is derived from an EMBL/GenBank/DDBJ whole genome shotgun (WGS) entry which is preliminary data.</text>
</comment>
<evidence type="ECO:0000313" key="1">
    <source>
        <dbReference type="EMBL" id="HGW60453.1"/>
    </source>
</evidence>
<sequence length="154" mass="17305">MPSFIKGEPATFATNSVKIWKQIRAFAIPLCQGVNKYSCITLRFTLSSPTRNGHSFDLDNLVEPVFSVLTGEKGYFSGKRTNLLWWYAKKNIGTPAGVEIELSGDSPLIRIKGTEIFKDEYNGELPKSSIQRLFPAGLSLKDLEREHMKDMGFI</sequence>
<reference evidence="1" key="1">
    <citation type="journal article" date="2020" name="mSystems">
        <title>Genome- and Community-Level Interaction Insights into Carbon Utilization and Element Cycling Functions of Hydrothermarchaeota in Hydrothermal Sediment.</title>
        <authorList>
            <person name="Zhou Z."/>
            <person name="Liu Y."/>
            <person name="Xu W."/>
            <person name="Pan J."/>
            <person name="Luo Z.H."/>
            <person name="Li M."/>
        </authorList>
    </citation>
    <scope>NUCLEOTIDE SEQUENCE [LARGE SCALE GENOMIC DNA]</scope>
    <source>
        <strain evidence="1">SpSt-794</strain>
    </source>
</reference>